<keyword evidence="4" id="KW-0238">DNA-binding</keyword>
<evidence type="ECO:0000256" key="2">
    <source>
        <dbReference type="ARBA" id="ARBA00022833"/>
    </source>
</evidence>
<keyword evidence="3" id="KW-0805">Transcription regulation</keyword>
<dbReference type="InterPro" id="IPR052360">
    <property type="entry name" value="Transcr_Regulatory_Proteins"/>
</dbReference>
<organism evidence="7 8">
    <name type="scientific">Friedmanniomyces simplex</name>
    <dbReference type="NCBI Taxonomy" id="329884"/>
    <lineage>
        <taxon>Eukaryota</taxon>
        <taxon>Fungi</taxon>
        <taxon>Dikarya</taxon>
        <taxon>Ascomycota</taxon>
        <taxon>Pezizomycotina</taxon>
        <taxon>Dothideomycetes</taxon>
        <taxon>Dothideomycetidae</taxon>
        <taxon>Mycosphaerellales</taxon>
        <taxon>Teratosphaeriaceae</taxon>
        <taxon>Friedmanniomyces</taxon>
    </lineage>
</organism>
<keyword evidence="1" id="KW-0479">Metal-binding</keyword>
<dbReference type="OrthoDB" id="3145928at2759"/>
<evidence type="ECO:0000313" key="8">
    <source>
        <dbReference type="Proteomes" id="UP000309340"/>
    </source>
</evidence>
<sequence length="284" mass="30997">MKLRVGGPATLSGPFADIAEARRYLDSIAEALFLEIRNIRDCTGSSKILGSGSGRLACVDAPSTIGMLQISLTKWHARFVIVMKNITPTGRSRQPSNAEVMLQLQHLHLTMVVEGVLSRSEMAYDQHTGTFERMLWLAARILRVNRSSGLAMLPLDSGVITPLFMVALKCRDVMVRRKAISLLELAPEQECMWRREDVLAFAKWKLGKEGQSWRDDASSGGGLRAKAAPLAEAARSHSERGATRFVGGKAVTVLFFKTGDSAVDRSSSFGSEITDLSADMGDVL</sequence>
<dbReference type="EMBL" id="NAJQ01000190">
    <property type="protein sequence ID" value="TKA75532.1"/>
    <property type="molecule type" value="Genomic_DNA"/>
</dbReference>
<accession>A0A4U0XF98</accession>
<protein>
    <submittedName>
        <fullName evidence="7">Uncharacterized protein</fullName>
    </submittedName>
</protein>
<proteinExistence type="predicted"/>
<evidence type="ECO:0000256" key="6">
    <source>
        <dbReference type="ARBA" id="ARBA00023242"/>
    </source>
</evidence>
<name>A0A4U0XF98_9PEZI</name>
<evidence type="ECO:0000256" key="1">
    <source>
        <dbReference type="ARBA" id="ARBA00022723"/>
    </source>
</evidence>
<keyword evidence="5" id="KW-0804">Transcription</keyword>
<keyword evidence="2" id="KW-0862">Zinc</keyword>
<dbReference type="PANTHER" id="PTHR36206">
    <property type="entry name" value="ASPERCRYPTIN BIOSYNTHESIS CLUSTER-SPECIFIC TRANSCRIPTION REGULATOR ATNN-RELATED"/>
    <property type="match status" value="1"/>
</dbReference>
<comment type="caution">
    <text evidence="7">The sequence shown here is derived from an EMBL/GenBank/DDBJ whole genome shotgun (WGS) entry which is preliminary data.</text>
</comment>
<dbReference type="STRING" id="329884.A0A4U0XF98"/>
<gene>
    <name evidence="7" type="ORF">B0A55_03526</name>
</gene>
<keyword evidence="6" id="KW-0539">Nucleus</keyword>
<evidence type="ECO:0000313" key="7">
    <source>
        <dbReference type="EMBL" id="TKA75532.1"/>
    </source>
</evidence>
<keyword evidence="8" id="KW-1185">Reference proteome</keyword>
<dbReference type="PANTHER" id="PTHR36206:SF4">
    <property type="entry name" value="HYPOTHETICAL CONSERVED PROTEIN (EUROFUNG)-RELATED"/>
    <property type="match status" value="1"/>
</dbReference>
<dbReference type="GO" id="GO:0046872">
    <property type="term" value="F:metal ion binding"/>
    <property type="evidence" value="ECO:0007669"/>
    <property type="project" value="UniProtKB-KW"/>
</dbReference>
<reference evidence="7 8" key="1">
    <citation type="submission" date="2017-03" db="EMBL/GenBank/DDBJ databases">
        <title>Genomes of endolithic fungi from Antarctica.</title>
        <authorList>
            <person name="Coleine C."/>
            <person name="Masonjones S."/>
            <person name="Stajich J.E."/>
        </authorList>
    </citation>
    <scope>NUCLEOTIDE SEQUENCE [LARGE SCALE GENOMIC DNA]</scope>
    <source>
        <strain evidence="7 8">CCFEE 5184</strain>
    </source>
</reference>
<evidence type="ECO:0000256" key="3">
    <source>
        <dbReference type="ARBA" id="ARBA00023015"/>
    </source>
</evidence>
<dbReference type="Proteomes" id="UP000309340">
    <property type="component" value="Unassembled WGS sequence"/>
</dbReference>
<evidence type="ECO:0000256" key="4">
    <source>
        <dbReference type="ARBA" id="ARBA00023125"/>
    </source>
</evidence>
<dbReference type="GO" id="GO:0003677">
    <property type="term" value="F:DNA binding"/>
    <property type="evidence" value="ECO:0007669"/>
    <property type="project" value="UniProtKB-KW"/>
</dbReference>
<dbReference type="AlphaFoldDB" id="A0A4U0XF98"/>
<evidence type="ECO:0000256" key="5">
    <source>
        <dbReference type="ARBA" id="ARBA00023163"/>
    </source>
</evidence>